<gene>
    <name evidence="1" type="ORF">EI982_00875</name>
</gene>
<proteinExistence type="predicted"/>
<dbReference type="KEGG" id="hra:EI982_00875"/>
<name>A0A6B9EZY4_9EURY</name>
<organism evidence="1 2">
    <name type="scientific">Haloplanus rallus</name>
    <dbReference type="NCBI Taxonomy" id="1816183"/>
    <lineage>
        <taxon>Archaea</taxon>
        <taxon>Methanobacteriati</taxon>
        <taxon>Methanobacteriota</taxon>
        <taxon>Stenosarchaea group</taxon>
        <taxon>Halobacteria</taxon>
        <taxon>Halobacteriales</taxon>
        <taxon>Haloferacaceae</taxon>
        <taxon>Haloplanus</taxon>
    </lineage>
</organism>
<dbReference type="GeneID" id="43368051"/>
<dbReference type="RefSeq" id="WP_157687703.1">
    <property type="nucleotide sequence ID" value="NZ_CP034344.1"/>
</dbReference>
<dbReference type="Proteomes" id="UP000428325">
    <property type="component" value="Plasmid pMBLA003601"/>
</dbReference>
<reference evidence="1 2" key="1">
    <citation type="submission" date="2018-12" db="EMBL/GenBank/DDBJ databases">
        <title>Complete genome sequence of Haloplanus rallus MBLA0036.</title>
        <authorList>
            <person name="Nam Y.-d."/>
            <person name="Kang J."/>
            <person name="Chung W.-H."/>
            <person name="Park Y.S."/>
        </authorList>
    </citation>
    <scope>NUCLEOTIDE SEQUENCE [LARGE SCALE GENOMIC DNA]</scope>
    <source>
        <strain evidence="1 2">MBLA0036</strain>
        <plasmid evidence="2">pmbla003601</plasmid>
    </source>
</reference>
<evidence type="ECO:0000313" key="1">
    <source>
        <dbReference type="EMBL" id="QGX93426.1"/>
    </source>
</evidence>
<dbReference type="AlphaFoldDB" id="A0A6B9EZY4"/>
<sequence>MVHLNVYECQLPGDDLQIWRYPSPDTDIPQRIDERFDAVTIDTRVTPTVAIPNNEEGVHVLEEETGYEQSTVPWQDYLWIYSNLVQYGAIQHLVDHHDFTPLQVDQNDARLNQINEVYKPDPIAEPVDGLEIRKGLKMRSRFWDLPDHGPVVGLNFAYTTTNYFTDPLDEVLDSTDQQDYWLKMNCPSDCQHEDCTFHGHDRLVGRFDGFTATGEECQYDDGSDRFASLSPAVDGITANPPVERVAFEASYDNIRQWATDKYGDHHSDIIEDIGRDRLGVPDYMDDYSDREFQYEWDRLEELVNEIDREITLPTGQTVTIADEPLEVVA</sequence>
<dbReference type="OrthoDB" id="303135at2157"/>
<protein>
    <submittedName>
        <fullName evidence="1">Uncharacterized protein</fullName>
    </submittedName>
</protein>
<geneLocation type="plasmid" evidence="2">
    <name>pmbla003601</name>
</geneLocation>
<accession>A0A6B9EZY4</accession>
<keyword evidence="2" id="KW-1185">Reference proteome</keyword>
<dbReference type="EMBL" id="CP034344">
    <property type="protein sequence ID" value="QGX93426.1"/>
    <property type="molecule type" value="Genomic_DNA"/>
</dbReference>
<keyword evidence="1" id="KW-0614">Plasmid</keyword>
<evidence type="ECO:0000313" key="2">
    <source>
        <dbReference type="Proteomes" id="UP000428325"/>
    </source>
</evidence>